<dbReference type="EMBL" id="AP007255">
    <property type="protein sequence ID" value="BAE49245.1"/>
    <property type="molecule type" value="Genomic_DNA"/>
</dbReference>
<dbReference type="InterPro" id="IPR004358">
    <property type="entry name" value="Sig_transdc_His_kin-like_C"/>
</dbReference>
<dbReference type="Proteomes" id="UP000007058">
    <property type="component" value="Chromosome"/>
</dbReference>
<dbReference type="InterPro" id="IPR036890">
    <property type="entry name" value="HATPase_C_sf"/>
</dbReference>
<feature type="domain" description="Response regulatory" evidence="15">
    <location>
        <begin position="509"/>
        <end position="626"/>
    </location>
</feature>
<keyword evidence="18" id="KW-1185">Reference proteome</keyword>
<dbReference type="InterPro" id="IPR011006">
    <property type="entry name" value="CheY-like_superfamily"/>
</dbReference>
<dbReference type="InterPro" id="IPR008207">
    <property type="entry name" value="Sig_transdc_His_kin_Hpt_dom"/>
</dbReference>
<evidence type="ECO:0000256" key="2">
    <source>
        <dbReference type="ARBA" id="ARBA00012438"/>
    </source>
</evidence>
<dbReference type="HOGENOM" id="CLU_000445_104_15_5"/>
<evidence type="ECO:0000256" key="9">
    <source>
        <dbReference type="ARBA" id="ARBA00064003"/>
    </source>
</evidence>
<evidence type="ECO:0000259" key="15">
    <source>
        <dbReference type="PROSITE" id="PS50110"/>
    </source>
</evidence>
<evidence type="ECO:0000256" key="5">
    <source>
        <dbReference type="ARBA" id="ARBA00022741"/>
    </source>
</evidence>
<feature type="coiled-coil region" evidence="13">
    <location>
        <begin position="105"/>
        <end position="133"/>
    </location>
</feature>
<dbReference type="Pfam" id="PF01627">
    <property type="entry name" value="Hpt"/>
    <property type="match status" value="1"/>
</dbReference>
<dbReference type="EC" id="2.7.13.3" evidence="2"/>
<evidence type="ECO:0000259" key="14">
    <source>
        <dbReference type="PROSITE" id="PS50109"/>
    </source>
</evidence>
<dbReference type="Gene3D" id="1.20.120.160">
    <property type="entry name" value="HPT domain"/>
    <property type="match status" value="1"/>
</dbReference>
<dbReference type="FunFam" id="1.10.287.130:FF:000002">
    <property type="entry name" value="Two-component osmosensing histidine kinase"/>
    <property type="match status" value="1"/>
</dbReference>
<feature type="coiled-coil region" evidence="13">
    <location>
        <begin position="18"/>
        <end position="45"/>
    </location>
</feature>
<evidence type="ECO:0000256" key="12">
    <source>
        <dbReference type="PROSITE-ProRule" id="PRU00169"/>
    </source>
</evidence>
<dbReference type="GO" id="GO:0005524">
    <property type="term" value="F:ATP binding"/>
    <property type="evidence" value="ECO:0007669"/>
    <property type="project" value="UniProtKB-KW"/>
</dbReference>
<sequence>MTSRAGTDERDLAVRDELARLRAALDKGEQERSDLEIELQAAIEHGDAIEAELALANDQMRAEIAERIRAEAKLQRLLAALGEQKADLEMLVHTITQHSDEIDIEQELANEQLRLENERINLAKEQAESLAQAKTEFVAVVSHEVRTPMNGLLGMTQLLLDTPLTQEQRDIAGTVMSSGRLLLNILDELLDLSKIEAGKLQIEHLEVKVVDLVEESFGLMSMRATERGLAVAHAIAPDVPAMVTGDPSRLRQVLLNLIGNAIKFTEKGSVTLTVTRVPVHRTGGEGLRFAVADTGIGIPEEARDQLFRRYVQAAAWVSRKFGGTGLGLSICRQLVELMGGEIGVDSVAGQGSVFWFQIPLIPVAASPGRSRPAHAPARLLLLEPEAPVRTALTTILAGWGIQVMEATKASAATLGRPGDVLLLGGRMALSEAQVLARNSGLAAIILSPLGTTPTTGETDAVAILPEPVREAALIRALDQFGAPGRAIGPGPADLPHRGQEAAQAGQSLTVLVVEDNPVNRRVAGGFLSRQGHTVLMAENGAQALEVIASHPVDIILMDRHMPVMDGLQAVRALRAMPPPAGHLPVVALTAAATREEARECLDAGMNDFISKPFTPEQLTEAIDRQMRGRLTADFDRAALVTLSERIGDDGLVEIIGDYRTVSQSLAEAIVRAATMRDGQALGEAAHSLSGCSGQLGLNGISGLCRAVEGALREGRLDDALAMAAQIPAAHARGLAFLRDG</sequence>
<dbReference type="CDD" id="cd17546">
    <property type="entry name" value="REC_hyHK_CKI1_RcsC-like"/>
    <property type="match status" value="1"/>
</dbReference>
<evidence type="ECO:0000256" key="7">
    <source>
        <dbReference type="ARBA" id="ARBA00022840"/>
    </source>
</evidence>
<feature type="modified residue" description="Phosphohistidine" evidence="11">
    <location>
        <position position="686"/>
    </location>
</feature>
<keyword evidence="6 17" id="KW-0418">Kinase</keyword>
<keyword evidence="7" id="KW-0067">ATP-binding</keyword>
<dbReference type="AlphaFoldDB" id="Q2WA80"/>
<feature type="domain" description="Histidine kinase" evidence="14">
    <location>
        <begin position="140"/>
        <end position="362"/>
    </location>
</feature>
<dbReference type="SUPFAM" id="SSF55874">
    <property type="entry name" value="ATPase domain of HSP90 chaperone/DNA topoisomerase II/histidine kinase"/>
    <property type="match status" value="1"/>
</dbReference>
<dbReference type="SUPFAM" id="SSF52172">
    <property type="entry name" value="CheY-like"/>
    <property type="match status" value="2"/>
</dbReference>
<dbReference type="Gene3D" id="3.40.50.2300">
    <property type="match status" value="1"/>
</dbReference>
<dbReference type="Pfam" id="PF00512">
    <property type="entry name" value="HisKA"/>
    <property type="match status" value="1"/>
</dbReference>
<dbReference type="InterPro" id="IPR005467">
    <property type="entry name" value="His_kinase_dom"/>
</dbReference>
<dbReference type="PANTHER" id="PTHR45339:SF5">
    <property type="entry name" value="HISTIDINE KINASE"/>
    <property type="match status" value="1"/>
</dbReference>
<evidence type="ECO:0000259" key="16">
    <source>
        <dbReference type="PROSITE" id="PS50894"/>
    </source>
</evidence>
<evidence type="ECO:0000256" key="10">
    <source>
        <dbReference type="ARBA" id="ARBA00068150"/>
    </source>
</evidence>
<dbReference type="Gene3D" id="1.10.287.130">
    <property type="match status" value="1"/>
</dbReference>
<feature type="modified residue" description="4-aspartylphosphate" evidence="12">
    <location>
        <position position="558"/>
    </location>
</feature>
<proteinExistence type="predicted"/>
<dbReference type="FunFam" id="3.30.565.10:FF:000010">
    <property type="entry name" value="Sensor histidine kinase RcsC"/>
    <property type="match status" value="1"/>
</dbReference>
<dbReference type="PROSITE" id="PS50110">
    <property type="entry name" value="RESPONSE_REGULATORY"/>
    <property type="match status" value="1"/>
</dbReference>
<dbReference type="SMART" id="SM00448">
    <property type="entry name" value="REC"/>
    <property type="match status" value="1"/>
</dbReference>
<evidence type="ECO:0000313" key="18">
    <source>
        <dbReference type="Proteomes" id="UP000007058"/>
    </source>
</evidence>
<dbReference type="InterPro" id="IPR036097">
    <property type="entry name" value="HisK_dim/P_sf"/>
</dbReference>
<dbReference type="CDD" id="cd16922">
    <property type="entry name" value="HATPase_EvgS-ArcB-TorS-like"/>
    <property type="match status" value="1"/>
</dbReference>
<protein>
    <recommendedName>
        <fullName evidence="10">Sensory/regulatory protein RpfC</fullName>
        <ecNumber evidence="2">2.7.13.3</ecNumber>
    </recommendedName>
</protein>
<dbReference type="PROSITE" id="PS50109">
    <property type="entry name" value="HIS_KIN"/>
    <property type="match status" value="1"/>
</dbReference>
<gene>
    <name evidence="17" type="ordered locus">amb0441</name>
</gene>
<organism evidence="17 18">
    <name type="scientific">Paramagnetospirillum magneticum (strain ATCC 700264 / AMB-1)</name>
    <name type="common">Magnetospirillum magneticum</name>
    <dbReference type="NCBI Taxonomy" id="342108"/>
    <lineage>
        <taxon>Bacteria</taxon>
        <taxon>Pseudomonadati</taxon>
        <taxon>Pseudomonadota</taxon>
        <taxon>Alphaproteobacteria</taxon>
        <taxon>Rhodospirillales</taxon>
        <taxon>Magnetospirillaceae</taxon>
        <taxon>Paramagnetospirillum</taxon>
    </lineage>
</organism>
<evidence type="ECO:0000256" key="8">
    <source>
        <dbReference type="ARBA" id="ARBA00023012"/>
    </source>
</evidence>
<dbReference type="SMART" id="SM00387">
    <property type="entry name" value="HATPase_c"/>
    <property type="match status" value="1"/>
</dbReference>
<evidence type="ECO:0000256" key="13">
    <source>
        <dbReference type="SAM" id="Coils"/>
    </source>
</evidence>
<dbReference type="InterPro" id="IPR003594">
    <property type="entry name" value="HATPase_dom"/>
</dbReference>
<dbReference type="PANTHER" id="PTHR45339">
    <property type="entry name" value="HYBRID SIGNAL TRANSDUCTION HISTIDINE KINASE J"/>
    <property type="match status" value="1"/>
</dbReference>
<evidence type="ECO:0000313" key="17">
    <source>
        <dbReference type="EMBL" id="BAE49245.1"/>
    </source>
</evidence>
<dbReference type="Pfam" id="PF00072">
    <property type="entry name" value="Response_reg"/>
    <property type="match status" value="1"/>
</dbReference>
<dbReference type="GO" id="GO:0005886">
    <property type="term" value="C:plasma membrane"/>
    <property type="evidence" value="ECO:0007669"/>
    <property type="project" value="UniProtKB-SubCell"/>
</dbReference>
<dbReference type="InterPro" id="IPR036641">
    <property type="entry name" value="HPT_dom_sf"/>
</dbReference>
<dbReference type="SUPFAM" id="SSF47226">
    <property type="entry name" value="Histidine-containing phosphotransfer domain, HPT domain"/>
    <property type="match status" value="1"/>
</dbReference>
<keyword evidence="3 12" id="KW-0597">Phosphoprotein</keyword>
<dbReference type="InterPro" id="IPR001789">
    <property type="entry name" value="Sig_transdc_resp-reg_receiver"/>
</dbReference>
<comment type="subunit">
    <text evidence="9">At low DSF concentrations, interacts with RpfF.</text>
</comment>
<dbReference type="STRING" id="342108.amb0441"/>
<reference evidence="17 18" key="1">
    <citation type="journal article" date="2005" name="DNA Res.">
        <title>Complete genome sequence of the facultative anaerobic magnetotactic bacterium Magnetospirillum sp. strain AMB-1.</title>
        <authorList>
            <person name="Matsunaga T."/>
            <person name="Okamura Y."/>
            <person name="Fukuda Y."/>
            <person name="Wahyudi A.T."/>
            <person name="Murase Y."/>
            <person name="Takeyama H."/>
        </authorList>
    </citation>
    <scope>NUCLEOTIDE SEQUENCE [LARGE SCALE GENOMIC DNA]</scope>
    <source>
        <strain evidence="18">ATCC 700264 / AMB-1</strain>
    </source>
</reference>
<dbReference type="PRINTS" id="PR00344">
    <property type="entry name" value="BCTRLSENSOR"/>
</dbReference>
<dbReference type="Gene3D" id="3.30.565.10">
    <property type="entry name" value="Histidine kinase-like ATPase, C-terminal domain"/>
    <property type="match status" value="1"/>
</dbReference>
<keyword evidence="13" id="KW-0175">Coiled coil</keyword>
<keyword evidence="4" id="KW-0808">Transferase</keyword>
<name>Q2WA80_PARM1</name>
<dbReference type="CDD" id="cd00082">
    <property type="entry name" value="HisKA"/>
    <property type="match status" value="1"/>
</dbReference>
<evidence type="ECO:0000256" key="11">
    <source>
        <dbReference type="PROSITE-ProRule" id="PRU00110"/>
    </source>
</evidence>
<evidence type="ECO:0000256" key="3">
    <source>
        <dbReference type="ARBA" id="ARBA00022553"/>
    </source>
</evidence>
<dbReference type="GO" id="GO:0000155">
    <property type="term" value="F:phosphorelay sensor kinase activity"/>
    <property type="evidence" value="ECO:0007669"/>
    <property type="project" value="InterPro"/>
</dbReference>
<evidence type="ECO:0000256" key="1">
    <source>
        <dbReference type="ARBA" id="ARBA00000085"/>
    </source>
</evidence>
<dbReference type="Pfam" id="PF02518">
    <property type="entry name" value="HATPase_c"/>
    <property type="match status" value="1"/>
</dbReference>
<dbReference type="KEGG" id="mag:amb0441"/>
<dbReference type="SUPFAM" id="SSF47384">
    <property type="entry name" value="Homodimeric domain of signal transducing histidine kinase"/>
    <property type="match status" value="1"/>
</dbReference>
<keyword evidence="8" id="KW-0902">Two-component regulatory system</keyword>
<dbReference type="PROSITE" id="PS50894">
    <property type="entry name" value="HPT"/>
    <property type="match status" value="1"/>
</dbReference>
<keyword evidence="5" id="KW-0547">Nucleotide-binding</keyword>
<evidence type="ECO:0000256" key="6">
    <source>
        <dbReference type="ARBA" id="ARBA00022777"/>
    </source>
</evidence>
<accession>Q2WA80</accession>
<dbReference type="SMART" id="SM00388">
    <property type="entry name" value="HisKA"/>
    <property type="match status" value="1"/>
</dbReference>
<evidence type="ECO:0000256" key="4">
    <source>
        <dbReference type="ARBA" id="ARBA00022679"/>
    </source>
</evidence>
<comment type="catalytic activity">
    <reaction evidence="1">
        <text>ATP + protein L-histidine = ADP + protein N-phospho-L-histidine.</text>
        <dbReference type="EC" id="2.7.13.3"/>
    </reaction>
</comment>
<feature type="domain" description="HPt" evidence="16">
    <location>
        <begin position="647"/>
        <end position="740"/>
    </location>
</feature>
<dbReference type="InterPro" id="IPR003661">
    <property type="entry name" value="HisK_dim/P_dom"/>
</dbReference>